<keyword evidence="13" id="KW-1185">Reference proteome</keyword>
<feature type="chain" id="PRO_5023289846" description="Phosphatidylserine decarboxylase beta chain" evidence="11">
    <location>
        <begin position="1"/>
        <end position="259"/>
    </location>
</feature>
<evidence type="ECO:0000256" key="7">
    <source>
        <dbReference type="ARBA" id="ARBA00023209"/>
    </source>
</evidence>
<dbReference type="EMBL" id="LRPX01000069">
    <property type="protein sequence ID" value="KXA13441.1"/>
    <property type="molecule type" value="Genomic_DNA"/>
</dbReference>
<dbReference type="EC" id="4.1.1.65" evidence="11"/>
<keyword evidence="4 11" id="KW-0443">Lipid metabolism</keyword>
<dbReference type="PANTHER" id="PTHR10067">
    <property type="entry name" value="PHOSPHATIDYLSERINE DECARBOXYLASE"/>
    <property type="match status" value="1"/>
</dbReference>
<dbReference type="InterPro" id="IPR033179">
    <property type="entry name" value="PSD_type2_pro"/>
</dbReference>
<comment type="subunit">
    <text evidence="11">Heterodimer of a large membrane-associated beta subunit and a small pyruvoyl-containing alpha subunit.</text>
</comment>
<sequence>MKFEAIRYIERKTGEYKIEKVPGESFLKFLYYNPFGKLALEALVKRKFLSVWYGKKMDTPESKKKILPFVKALEIPMEEAEKSWEDFTSFNDFFYRKLKKGARTWDMREEVLVSPADGKILAYENIESFSSFFVKGQEFSLEELFASKEMAEKYAGGSFVIVRLAPVDYHRFHFPIDAWVGTSHKIDGYYYSVSTHAIRRNIRIFLENQREYTILESKLFGDIAYFEVGATMVGGIHQTYLENTMVNKGEEKGYFDFGGSTCLLLFEKGKVQLDKDLLENTKRGIETKVYVGEKIGYAKKDGVL</sequence>
<dbReference type="NCBIfam" id="TIGR00163">
    <property type="entry name" value="PS_decarb"/>
    <property type="match status" value="1"/>
</dbReference>
<dbReference type="NCBIfam" id="NF001941">
    <property type="entry name" value="PRK00723.1"/>
    <property type="match status" value="1"/>
</dbReference>
<dbReference type="Proteomes" id="UP000070617">
    <property type="component" value="Unassembled WGS sequence"/>
</dbReference>
<keyword evidence="2 11" id="KW-0444">Lipid biosynthesis</keyword>
<dbReference type="InterPro" id="IPR003817">
    <property type="entry name" value="PS_Dcarbxylase"/>
</dbReference>
<organism evidence="12 13">
    <name type="scientific">Fusobacterium equinum</name>
    <dbReference type="NCBI Taxonomy" id="134605"/>
    <lineage>
        <taxon>Bacteria</taxon>
        <taxon>Fusobacteriati</taxon>
        <taxon>Fusobacteriota</taxon>
        <taxon>Fusobacteriia</taxon>
        <taxon>Fusobacteriales</taxon>
        <taxon>Fusobacteriaceae</taxon>
        <taxon>Fusobacterium</taxon>
    </lineage>
</organism>
<dbReference type="STRING" id="134605.HMPREF3206_01342"/>
<evidence type="ECO:0000256" key="6">
    <source>
        <dbReference type="ARBA" id="ARBA00023145"/>
    </source>
</evidence>
<evidence type="ECO:0000256" key="8">
    <source>
        <dbReference type="ARBA" id="ARBA00023239"/>
    </source>
</evidence>
<evidence type="ECO:0000313" key="13">
    <source>
        <dbReference type="Proteomes" id="UP000070617"/>
    </source>
</evidence>
<comment type="similarity">
    <text evidence="11">Belongs to the phosphatidylserine decarboxylase family. PSD-B subfamily. Prokaryotic type II sub-subfamily.</text>
</comment>
<protein>
    <recommendedName>
        <fullName evidence="11">Phosphatidylserine decarboxylase proenzyme</fullName>
        <ecNumber evidence="11">4.1.1.65</ecNumber>
    </recommendedName>
    <component>
        <recommendedName>
            <fullName evidence="11">Phosphatidylserine decarboxylase alpha chain</fullName>
        </recommendedName>
    </component>
    <component>
        <recommendedName>
            <fullName evidence="11">Phosphatidylserine decarboxylase beta chain</fullName>
        </recommendedName>
    </component>
</protein>
<dbReference type="GO" id="GO:0005886">
    <property type="term" value="C:plasma membrane"/>
    <property type="evidence" value="ECO:0007669"/>
    <property type="project" value="UniProtKB-SubCell"/>
</dbReference>
<keyword evidence="6 11" id="KW-0865">Zymogen</keyword>
<dbReference type="GO" id="GO:0004609">
    <property type="term" value="F:phosphatidylserine decarboxylase activity"/>
    <property type="evidence" value="ECO:0007669"/>
    <property type="project" value="UniProtKB-UniRule"/>
</dbReference>
<comment type="PTM">
    <text evidence="11">Is synthesized initially as an inactive proenzyme. Formation of the active enzyme involves a self-maturation process in which the active site pyruvoyl group is generated from an internal serine residue via an autocatalytic post-translational modification. Two non-identical subunits are generated from the proenzyme in this reaction, and the pyruvate is formed at the N-terminus of the alpha chain, which is derived from the carboxyl end of the proenzyme. The autoendoproteolytic cleavage occurs by a canonical serine protease mechanism, in which the side chain hydroxyl group of the serine supplies its oxygen atom to form the C-terminus of the beta chain, while the remainder of the serine residue undergoes an oxidative deamination to produce ammonia and the pyruvoyl prosthetic group on the alpha chain. During this reaction, the Ser that is part of the protease active site of the proenzyme becomes the pyruvoyl prosthetic group, which constitutes an essential element of the active site of the mature decarboxylase.</text>
</comment>
<dbReference type="PANTHER" id="PTHR10067:SF17">
    <property type="entry name" value="PHOSPHATIDYLSERINE DECARBOXYLASE PROENZYME 2"/>
    <property type="match status" value="1"/>
</dbReference>
<reference evidence="13" key="1">
    <citation type="submission" date="2016-01" db="EMBL/GenBank/DDBJ databases">
        <authorList>
            <person name="Mitreva M."/>
            <person name="Pepin K.H."/>
            <person name="Mihindukulasuriya K.A."/>
            <person name="Fulton R."/>
            <person name="Fronick C."/>
            <person name="O'Laughlin M."/>
            <person name="Miner T."/>
            <person name="Herter B."/>
            <person name="Rosa B.A."/>
            <person name="Cordes M."/>
            <person name="Tomlinson C."/>
            <person name="Wollam A."/>
            <person name="Palsikar V.B."/>
            <person name="Mardis E.R."/>
            <person name="Wilson R.K."/>
        </authorList>
    </citation>
    <scope>NUCLEOTIDE SEQUENCE [LARGE SCALE GENOMIC DNA]</scope>
    <source>
        <strain evidence="13">CMW8396</strain>
    </source>
</reference>
<dbReference type="AlphaFoldDB" id="A0A133NAW7"/>
<evidence type="ECO:0000256" key="5">
    <source>
        <dbReference type="ARBA" id="ARBA00023136"/>
    </source>
</evidence>
<dbReference type="InterPro" id="IPR033177">
    <property type="entry name" value="PSD-B"/>
</dbReference>
<dbReference type="PATRIC" id="fig|134605.3.peg.1329"/>
<keyword evidence="3 11" id="KW-0210">Decarboxylase</keyword>
<proteinExistence type="inferred from homology"/>
<evidence type="ECO:0000313" key="12">
    <source>
        <dbReference type="EMBL" id="KXA13441.1"/>
    </source>
</evidence>
<evidence type="ECO:0000256" key="10">
    <source>
        <dbReference type="ARBA" id="ARBA00023317"/>
    </source>
</evidence>
<dbReference type="Pfam" id="PF02666">
    <property type="entry name" value="PS_Dcarbxylase"/>
    <property type="match status" value="1"/>
</dbReference>
<comment type="caution">
    <text evidence="12">The sequence shown here is derived from an EMBL/GenBank/DDBJ whole genome shotgun (WGS) entry which is preliminary data.</text>
</comment>
<feature type="active site" description="Schiff-base intermediate with substrate; via pyruvic acid; for decarboxylase activity" evidence="11">
    <location>
        <position position="260"/>
    </location>
</feature>
<feature type="active site" description="Charge relay system; for autoendoproteolytic cleavage activity" evidence="11">
    <location>
        <position position="173"/>
    </location>
</feature>
<feature type="active site" description="Charge relay system; for autoendoproteolytic cleavage activity" evidence="11">
    <location>
        <position position="117"/>
    </location>
</feature>
<keyword evidence="11" id="KW-1003">Cell membrane</keyword>
<comment type="catalytic activity">
    <reaction evidence="11">
        <text>a 1,2-diacyl-sn-glycero-3-phospho-L-serine + H(+) = a 1,2-diacyl-sn-glycero-3-phosphoethanolamine + CO2</text>
        <dbReference type="Rhea" id="RHEA:20828"/>
        <dbReference type="ChEBI" id="CHEBI:15378"/>
        <dbReference type="ChEBI" id="CHEBI:16526"/>
        <dbReference type="ChEBI" id="CHEBI:57262"/>
        <dbReference type="ChEBI" id="CHEBI:64612"/>
        <dbReference type="EC" id="4.1.1.65"/>
    </reaction>
</comment>
<comment type="cofactor">
    <cofactor evidence="11">
        <name>pyruvate</name>
        <dbReference type="ChEBI" id="CHEBI:15361"/>
    </cofactor>
    <text evidence="11">Binds 1 pyruvoyl group covalently per subunit.</text>
</comment>
<accession>A0A133NAW7</accession>
<keyword evidence="10 11" id="KW-0670">Pyruvate</keyword>
<comment type="function">
    <text evidence="11">Catalyzes the formation of phosphatidylethanolamine (PtdEtn) from phosphatidylserine (PtdSer).</text>
</comment>
<feature type="chain" id="PRO_5023289847" description="Phosphatidylserine decarboxylase alpha chain" evidence="11">
    <location>
        <begin position="260"/>
        <end position="304"/>
    </location>
</feature>
<keyword evidence="7 11" id="KW-0594">Phospholipid biosynthesis</keyword>
<name>A0A133NAW7_9FUSO</name>
<keyword evidence="8 11" id="KW-0456">Lyase</keyword>
<feature type="active site" description="Charge relay system; for autoendoproteolytic cleavage activity" evidence="11">
    <location>
        <position position="260"/>
    </location>
</feature>
<evidence type="ECO:0000256" key="1">
    <source>
        <dbReference type="ARBA" id="ARBA00005189"/>
    </source>
</evidence>
<dbReference type="GO" id="GO:0006646">
    <property type="term" value="P:phosphatidylethanolamine biosynthetic process"/>
    <property type="evidence" value="ECO:0007669"/>
    <property type="project" value="UniProtKB-UniRule"/>
</dbReference>
<dbReference type="UniPathway" id="UPA00558">
    <property type="reaction ID" value="UER00616"/>
</dbReference>
<gene>
    <name evidence="11" type="primary">psd</name>
    <name evidence="12" type="ORF">HMPREF3206_01342</name>
</gene>
<evidence type="ECO:0000256" key="11">
    <source>
        <dbReference type="HAMAP-Rule" id="MF_00663"/>
    </source>
</evidence>
<dbReference type="RefSeq" id="WP_060793777.1">
    <property type="nucleotide sequence ID" value="NZ_KQ956559.1"/>
</dbReference>
<comment type="pathway">
    <text evidence="1">Lipid metabolism.</text>
</comment>
<comment type="pathway">
    <text evidence="11">Phospholipid metabolism; phosphatidylethanolamine biosynthesis; phosphatidylethanolamine from CDP-diacylglycerol: step 2/2.</text>
</comment>
<feature type="modified residue" description="Pyruvic acid (Ser); by autocatalysis" evidence="11">
    <location>
        <position position="260"/>
    </location>
</feature>
<evidence type="ECO:0000256" key="9">
    <source>
        <dbReference type="ARBA" id="ARBA00023264"/>
    </source>
</evidence>
<comment type="subcellular location">
    <subcellularLocation>
        <location evidence="11">Cell membrane</location>
        <topology evidence="11">Peripheral membrane protein</topology>
    </subcellularLocation>
</comment>
<evidence type="ECO:0000256" key="4">
    <source>
        <dbReference type="ARBA" id="ARBA00023098"/>
    </source>
</evidence>
<keyword evidence="9 11" id="KW-1208">Phospholipid metabolism</keyword>
<feature type="site" description="Cleavage (non-hydrolytic); by autocatalysis" evidence="11">
    <location>
        <begin position="259"/>
        <end position="260"/>
    </location>
</feature>
<evidence type="ECO:0000256" key="3">
    <source>
        <dbReference type="ARBA" id="ARBA00022793"/>
    </source>
</evidence>
<keyword evidence="5 11" id="KW-0472">Membrane</keyword>
<evidence type="ECO:0000256" key="2">
    <source>
        <dbReference type="ARBA" id="ARBA00022516"/>
    </source>
</evidence>
<dbReference type="HAMAP" id="MF_00663">
    <property type="entry name" value="PS_decarb_PSD_B_type2"/>
    <property type="match status" value="1"/>
</dbReference>